<reference evidence="5 6" key="1">
    <citation type="submission" date="2018-06" db="EMBL/GenBank/DDBJ databases">
        <title>Genomic Encyclopedia of Archaeal and Bacterial Type Strains, Phase II (KMG-II): from individual species to whole genera.</title>
        <authorList>
            <person name="Goeker M."/>
        </authorList>
    </citation>
    <scope>NUCLEOTIDE SEQUENCE [LARGE SCALE GENOMIC DNA]</scope>
    <source>
        <strain evidence="5 6">JCM 11668</strain>
    </source>
</reference>
<proteinExistence type="predicted"/>
<organism evidence="5 6">
    <name type="scientific">Rhodopseudomonas faecalis</name>
    <dbReference type="NCBI Taxonomy" id="99655"/>
    <lineage>
        <taxon>Bacteria</taxon>
        <taxon>Pseudomonadati</taxon>
        <taxon>Pseudomonadota</taxon>
        <taxon>Alphaproteobacteria</taxon>
        <taxon>Hyphomicrobiales</taxon>
        <taxon>Nitrobacteraceae</taxon>
        <taxon>Rhodopseudomonas</taxon>
    </lineage>
</organism>
<dbReference type="Gene3D" id="2.60.120.10">
    <property type="entry name" value="Jelly Rolls"/>
    <property type="match status" value="1"/>
</dbReference>
<dbReference type="GO" id="GO:0003677">
    <property type="term" value="F:DNA binding"/>
    <property type="evidence" value="ECO:0007669"/>
    <property type="project" value="UniProtKB-KW"/>
</dbReference>
<dbReference type="SMART" id="SM00419">
    <property type="entry name" value="HTH_CRP"/>
    <property type="match status" value="1"/>
</dbReference>
<dbReference type="Gene3D" id="1.10.10.10">
    <property type="entry name" value="Winged helix-like DNA-binding domain superfamily/Winged helix DNA-binding domain"/>
    <property type="match status" value="1"/>
</dbReference>
<dbReference type="PROSITE" id="PS51063">
    <property type="entry name" value="HTH_CRP_2"/>
    <property type="match status" value="1"/>
</dbReference>
<dbReference type="SUPFAM" id="SSF46785">
    <property type="entry name" value="Winged helix' DNA-binding domain"/>
    <property type="match status" value="1"/>
</dbReference>
<dbReference type="GO" id="GO:0006355">
    <property type="term" value="P:regulation of DNA-templated transcription"/>
    <property type="evidence" value="ECO:0007669"/>
    <property type="project" value="InterPro"/>
</dbReference>
<evidence type="ECO:0000259" key="4">
    <source>
        <dbReference type="PROSITE" id="PS51063"/>
    </source>
</evidence>
<sequence length="217" mass="23898">MSTLMAPSISTYPRRVVPPISTCSEVRSPPTSLLPRGRALFWEGDHHADKILIVEGVVRAVRLLENGNRQILAFYWPGDVVRPTQASCQQFTAEAVTNCRVVRSPVASICQSGEPCGAHQVLTDTLSLVVTMSQKNSVARIAAFLLRIRRHLPTDPKRPHALLMMIPRADIADHVGTSLETVCRTLAEFKAKGLIDMPNRKTITYLNLPGLIRIAGD</sequence>
<dbReference type="InterPro" id="IPR000595">
    <property type="entry name" value="cNMP-bd_dom"/>
</dbReference>
<evidence type="ECO:0000256" key="1">
    <source>
        <dbReference type="ARBA" id="ARBA00023015"/>
    </source>
</evidence>
<keyword evidence="3" id="KW-0804">Transcription</keyword>
<dbReference type="RefSeq" id="WP_110782457.1">
    <property type="nucleotide sequence ID" value="NZ_QJTI01000030.1"/>
</dbReference>
<evidence type="ECO:0000313" key="5">
    <source>
        <dbReference type="EMBL" id="PYF00048.1"/>
    </source>
</evidence>
<protein>
    <submittedName>
        <fullName evidence="5">Transcriptional regulator</fullName>
    </submittedName>
</protein>
<dbReference type="SUPFAM" id="SSF51206">
    <property type="entry name" value="cAMP-binding domain-like"/>
    <property type="match status" value="1"/>
</dbReference>
<dbReference type="EMBL" id="QJTI01000030">
    <property type="protein sequence ID" value="PYF00048.1"/>
    <property type="molecule type" value="Genomic_DNA"/>
</dbReference>
<comment type="caution">
    <text evidence="5">The sequence shown here is derived from an EMBL/GenBank/DDBJ whole genome shotgun (WGS) entry which is preliminary data.</text>
</comment>
<name>A0A318T8I0_9BRAD</name>
<dbReference type="InterPro" id="IPR036390">
    <property type="entry name" value="WH_DNA-bd_sf"/>
</dbReference>
<evidence type="ECO:0000313" key="6">
    <source>
        <dbReference type="Proteomes" id="UP000248148"/>
    </source>
</evidence>
<dbReference type="CDD" id="cd00038">
    <property type="entry name" value="CAP_ED"/>
    <property type="match status" value="1"/>
</dbReference>
<evidence type="ECO:0000256" key="3">
    <source>
        <dbReference type="ARBA" id="ARBA00023163"/>
    </source>
</evidence>
<accession>A0A318T8I0</accession>
<dbReference type="InterPro" id="IPR014710">
    <property type="entry name" value="RmlC-like_jellyroll"/>
</dbReference>
<dbReference type="OrthoDB" id="667966at2"/>
<dbReference type="InterPro" id="IPR018490">
    <property type="entry name" value="cNMP-bd_dom_sf"/>
</dbReference>
<dbReference type="Pfam" id="PF13545">
    <property type="entry name" value="HTH_Crp_2"/>
    <property type="match status" value="1"/>
</dbReference>
<gene>
    <name evidence="5" type="ORF">BJ122_13017</name>
</gene>
<keyword evidence="1" id="KW-0805">Transcription regulation</keyword>
<evidence type="ECO:0000256" key="2">
    <source>
        <dbReference type="ARBA" id="ARBA00023125"/>
    </source>
</evidence>
<feature type="domain" description="HTH crp-type" evidence="4">
    <location>
        <begin position="135"/>
        <end position="209"/>
    </location>
</feature>
<dbReference type="InterPro" id="IPR012318">
    <property type="entry name" value="HTH_CRP"/>
</dbReference>
<dbReference type="InterPro" id="IPR036388">
    <property type="entry name" value="WH-like_DNA-bd_sf"/>
</dbReference>
<keyword evidence="2" id="KW-0238">DNA-binding</keyword>
<dbReference type="Proteomes" id="UP000248148">
    <property type="component" value="Unassembled WGS sequence"/>
</dbReference>
<dbReference type="PRINTS" id="PR00034">
    <property type="entry name" value="HTHCRP"/>
</dbReference>
<dbReference type="AlphaFoldDB" id="A0A318T8I0"/>
<dbReference type="Pfam" id="PF00027">
    <property type="entry name" value="cNMP_binding"/>
    <property type="match status" value="1"/>
</dbReference>
<keyword evidence="6" id="KW-1185">Reference proteome</keyword>